<name>A0AAD4DHS2_9FUNG</name>
<evidence type="ECO:0000256" key="1">
    <source>
        <dbReference type="ARBA" id="ARBA00007992"/>
    </source>
</evidence>
<keyword evidence="2" id="KW-0285">Flavoprotein</keyword>
<protein>
    <recommendedName>
        <fullName evidence="5">FAD-binding domain-containing protein</fullName>
    </recommendedName>
</protein>
<feature type="domain" description="FAD-binding" evidence="5">
    <location>
        <begin position="6"/>
        <end position="380"/>
    </location>
</feature>
<comment type="caution">
    <text evidence="6">The sequence shown here is derived from an EMBL/GenBank/DDBJ whole genome shotgun (WGS) entry which is preliminary data.</text>
</comment>
<accession>A0AAD4DHS2</accession>
<dbReference type="InterPro" id="IPR036188">
    <property type="entry name" value="FAD/NAD-bd_sf"/>
</dbReference>
<dbReference type="Proteomes" id="UP001194580">
    <property type="component" value="Unassembled WGS sequence"/>
</dbReference>
<keyword evidence="7" id="KW-1185">Reference proteome</keyword>
<sequence>MTSPHILIVGAGPAGLFFAILMERAGISYEIFEKAKELRPVGSSMTLTMVMHLWEQLGLLEELWAISKPFGAINIRGQDMSCKGSFLSRFPGVDFKKLIGEDTPILARPDLIKLLQSRIPAHKVHYNKRVVRIEETDKQAKIFCQDDTSYSGTFIVGADGAYSNVRQHMYKEMAAEGTLPEVDAMPLSYDYNCLVGVSEPLDPIKYPVVEEKYSEFDICLGEDKDTPFTWWYMPLEGNRVGFMITEDIRDQGTTTERAANKSSEWDPNAPQDMCDRVRNLACPYGGTLGDILDKTPKETISKVVLEEKFFTTWYHRRTVLLGDACHKCLPFGGQGATMAIQSAVALANAIYEDLPTSQADVTNVFKKYFEERRGAGAAAVFASSTSGALMHKQGIVGNVIRYFGLNWFPNWIFQKGLEFANTHRPQLVFLPLVPFRGTFRGTKTTKLSPRFLAKLNEKEGKTAVAL</sequence>
<comment type="similarity">
    <text evidence="1">Belongs to the paxM FAD-dependent monooxygenase family.</text>
</comment>
<dbReference type="GO" id="GO:0004497">
    <property type="term" value="F:monooxygenase activity"/>
    <property type="evidence" value="ECO:0007669"/>
    <property type="project" value="InterPro"/>
</dbReference>
<evidence type="ECO:0000313" key="6">
    <source>
        <dbReference type="EMBL" id="KAG0278204.1"/>
    </source>
</evidence>
<dbReference type="AlphaFoldDB" id="A0AAD4DHS2"/>
<dbReference type="Pfam" id="PF01494">
    <property type="entry name" value="FAD_binding_3"/>
    <property type="match status" value="1"/>
</dbReference>
<organism evidence="6 7">
    <name type="scientific">Linnemannia exigua</name>
    <dbReference type="NCBI Taxonomy" id="604196"/>
    <lineage>
        <taxon>Eukaryota</taxon>
        <taxon>Fungi</taxon>
        <taxon>Fungi incertae sedis</taxon>
        <taxon>Mucoromycota</taxon>
        <taxon>Mortierellomycotina</taxon>
        <taxon>Mortierellomycetes</taxon>
        <taxon>Mortierellales</taxon>
        <taxon>Mortierellaceae</taxon>
        <taxon>Linnemannia</taxon>
    </lineage>
</organism>
<evidence type="ECO:0000259" key="5">
    <source>
        <dbReference type="Pfam" id="PF01494"/>
    </source>
</evidence>
<dbReference type="GO" id="GO:0071949">
    <property type="term" value="F:FAD binding"/>
    <property type="evidence" value="ECO:0007669"/>
    <property type="project" value="InterPro"/>
</dbReference>
<dbReference type="PRINTS" id="PR00420">
    <property type="entry name" value="RNGMNOXGNASE"/>
</dbReference>
<dbReference type="InterPro" id="IPR050562">
    <property type="entry name" value="FAD_mOase_fung"/>
</dbReference>
<dbReference type="SUPFAM" id="SSF51905">
    <property type="entry name" value="FAD/NAD(P)-binding domain"/>
    <property type="match status" value="1"/>
</dbReference>
<gene>
    <name evidence="6" type="ORF">BGZ95_004482</name>
</gene>
<keyword evidence="3" id="KW-0274">FAD</keyword>
<dbReference type="InterPro" id="IPR002938">
    <property type="entry name" value="FAD-bd"/>
</dbReference>
<dbReference type="PANTHER" id="PTHR47356">
    <property type="entry name" value="FAD-DEPENDENT MONOOXYGENASE ASQG-RELATED"/>
    <property type="match status" value="1"/>
</dbReference>
<proteinExistence type="inferred from homology"/>
<reference evidence="6" key="1">
    <citation type="journal article" date="2020" name="Fungal Divers.">
        <title>Resolving the Mortierellaceae phylogeny through synthesis of multi-gene phylogenetics and phylogenomics.</title>
        <authorList>
            <person name="Vandepol N."/>
            <person name="Liber J."/>
            <person name="Desiro A."/>
            <person name="Na H."/>
            <person name="Kennedy M."/>
            <person name="Barry K."/>
            <person name="Grigoriev I.V."/>
            <person name="Miller A.N."/>
            <person name="O'Donnell K."/>
            <person name="Stajich J.E."/>
            <person name="Bonito G."/>
        </authorList>
    </citation>
    <scope>NUCLEOTIDE SEQUENCE</scope>
    <source>
        <strain evidence="6">NRRL 28262</strain>
    </source>
</reference>
<dbReference type="PANTHER" id="PTHR47356:SF2">
    <property type="entry name" value="FAD-BINDING DOMAIN-CONTAINING PROTEIN-RELATED"/>
    <property type="match status" value="1"/>
</dbReference>
<evidence type="ECO:0000256" key="3">
    <source>
        <dbReference type="ARBA" id="ARBA00022827"/>
    </source>
</evidence>
<evidence type="ECO:0000256" key="2">
    <source>
        <dbReference type="ARBA" id="ARBA00022630"/>
    </source>
</evidence>
<evidence type="ECO:0000313" key="7">
    <source>
        <dbReference type="Proteomes" id="UP001194580"/>
    </source>
</evidence>
<dbReference type="EMBL" id="JAAAIL010000212">
    <property type="protein sequence ID" value="KAG0278204.1"/>
    <property type="molecule type" value="Genomic_DNA"/>
</dbReference>
<evidence type="ECO:0000256" key="4">
    <source>
        <dbReference type="ARBA" id="ARBA00023002"/>
    </source>
</evidence>
<keyword evidence="4" id="KW-0560">Oxidoreductase</keyword>
<dbReference type="Gene3D" id="3.50.50.60">
    <property type="entry name" value="FAD/NAD(P)-binding domain"/>
    <property type="match status" value="1"/>
</dbReference>